<accession>A0AA87MNL2</accession>
<dbReference type="Proteomes" id="UP000001343">
    <property type="component" value="Unassembled WGS sequence"/>
</dbReference>
<dbReference type="AlphaFoldDB" id="A0AA87MNL2"/>
<proteinExistence type="predicted"/>
<evidence type="ECO:0000313" key="1">
    <source>
        <dbReference type="EMBL" id="EKR98918.1"/>
    </source>
</evidence>
<sequence length="190" mass="22436">MKADEITAQLETFVADLNKIYVALHATIFEDSEGFGLSFDFCREWNADNFDQFPIKTRIESVDENENLLNLAIEKMLQKRMFQKANFQKPFVIALTYWSEYEEPKNKFIVTEEGFQNFDAKILKKAKQEDEQGKERYFVKNDFNSNKPPSPVNSPKFWRFNVQGLTLRQHAGVWERRVMSPKPPLQQRKN</sequence>
<dbReference type="RefSeq" id="WP_002764246.1">
    <property type="nucleotide sequence ID" value="NZ_AKWM02000065.1"/>
</dbReference>
<evidence type="ECO:0000313" key="2">
    <source>
        <dbReference type="Proteomes" id="UP000001343"/>
    </source>
</evidence>
<gene>
    <name evidence="1" type="ORF">LEP1GSC125_2326</name>
</gene>
<reference evidence="1 2" key="1">
    <citation type="journal article" date="2014" name="Int. J. Syst. Evol. Microbiol.">
        <title>Leptospira mayottensis sp. nov., a pathogenic species of the genus Leptospira isolated from humans.</title>
        <authorList>
            <person name="Bourhy P."/>
            <person name="Collet L."/>
            <person name="Brisse S."/>
            <person name="Picardeau M."/>
        </authorList>
    </citation>
    <scope>NUCLEOTIDE SEQUENCE [LARGE SCALE GENOMIC DNA]</scope>
    <source>
        <strain evidence="1 2">200901122</strain>
    </source>
</reference>
<protein>
    <submittedName>
        <fullName evidence="1">Uncharacterized protein</fullName>
    </submittedName>
</protein>
<comment type="caution">
    <text evidence="1">The sequence shown here is derived from an EMBL/GenBank/DDBJ whole genome shotgun (WGS) entry which is preliminary data.</text>
</comment>
<dbReference type="EMBL" id="AKWM02000065">
    <property type="protein sequence ID" value="EKR98918.1"/>
    <property type="molecule type" value="Genomic_DNA"/>
</dbReference>
<organism evidence="1 2">
    <name type="scientific">Leptospira mayottensis 200901122</name>
    <dbReference type="NCBI Taxonomy" id="1193010"/>
    <lineage>
        <taxon>Bacteria</taxon>
        <taxon>Pseudomonadati</taxon>
        <taxon>Spirochaetota</taxon>
        <taxon>Spirochaetia</taxon>
        <taxon>Leptospirales</taxon>
        <taxon>Leptospiraceae</taxon>
        <taxon>Leptospira</taxon>
    </lineage>
</organism>
<name>A0AA87MNL2_9LEPT</name>